<dbReference type="GO" id="GO:0031490">
    <property type="term" value="F:chromatin DNA binding"/>
    <property type="evidence" value="ECO:0007669"/>
    <property type="project" value="TreeGrafter"/>
</dbReference>
<dbReference type="Gene3D" id="1.10.20.10">
    <property type="entry name" value="Histone, subunit A"/>
    <property type="match status" value="1"/>
</dbReference>
<dbReference type="SUPFAM" id="SSF47113">
    <property type="entry name" value="Histone-fold"/>
    <property type="match status" value="1"/>
</dbReference>
<feature type="region of interest" description="Disordered" evidence="6">
    <location>
        <begin position="1"/>
        <end position="80"/>
    </location>
</feature>
<evidence type="ECO:0000256" key="1">
    <source>
        <dbReference type="ARBA" id="ARBA00004123"/>
    </source>
</evidence>
<dbReference type="PANTHER" id="PTHR46172">
    <property type="entry name" value="DNA POLYMERASE EPSILON SUBUNIT 3"/>
    <property type="match status" value="1"/>
</dbReference>
<dbReference type="GO" id="GO:0008622">
    <property type="term" value="C:epsilon DNA polymerase complex"/>
    <property type="evidence" value="ECO:0007669"/>
    <property type="project" value="TreeGrafter"/>
</dbReference>
<feature type="compositionally biased region" description="Acidic residues" evidence="6">
    <location>
        <begin position="251"/>
        <end position="292"/>
    </location>
</feature>
<keyword evidence="3" id="KW-0539">Nucleus</keyword>
<evidence type="ECO:0000256" key="3">
    <source>
        <dbReference type="ARBA" id="ARBA00023242"/>
    </source>
</evidence>
<feature type="compositionally biased region" description="Basic and acidic residues" evidence="6">
    <location>
        <begin position="293"/>
        <end position="302"/>
    </location>
</feature>
<dbReference type="PANTHER" id="PTHR46172:SF1">
    <property type="entry name" value="DNA POLYMERASE EPSILON SUBUNIT 3"/>
    <property type="match status" value="1"/>
</dbReference>
<name>A0AAN9ULJ1_9PEZI</name>
<gene>
    <name evidence="8" type="ORF">SLS62_007704</name>
</gene>
<feature type="compositionally biased region" description="Low complexity" evidence="6">
    <location>
        <begin position="32"/>
        <end position="56"/>
    </location>
</feature>
<dbReference type="CDD" id="cd22928">
    <property type="entry name" value="HFD_POLE3_DPB4"/>
    <property type="match status" value="1"/>
</dbReference>
<dbReference type="GO" id="GO:0006272">
    <property type="term" value="P:leading strand elongation"/>
    <property type="evidence" value="ECO:0007669"/>
    <property type="project" value="TreeGrafter"/>
</dbReference>
<evidence type="ECO:0000256" key="6">
    <source>
        <dbReference type="SAM" id="MobiDB-lite"/>
    </source>
</evidence>
<evidence type="ECO:0000256" key="5">
    <source>
        <dbReference type="ARBA" id="ARBA00042096"/>
    </source>
</evidence>
<dbReference type="EMBL" id="JAKJXP020000065">
    <property type="protein sequence ID" value="KAK7750405.1"/>
    <property type="molecule type" value="Genomic_DNA"/>
</dbReference>
<dbReference type="AlphaFoldDB" id="A0AAN9ULJ1"/>
<organism evidence="8 9">
    <name type="scientific">Diatrype stigma</name>
    <dbReference type="NCBI Taxonomy" id="117547"/>
    <lineage>
        <taxon>Eukaryota</taxon>
        <taxon>Fungi</taxon>
        <taxon>Dikarya</taxon>
        <taxon>Ascomycota</taxon>
        <taxon>Pezizomycotina</taxon>
        <taxon>Sordariomycetes</taxon>
        <taxon>Xylariomycetidae</taxon>
        <taxon>Xylariales</taxon>
        <taxon>Diatrypaceae</taxon>
        <taxon>Diatrype</taxon>
    </lineage>
</organism>
<sequence>MPPRKSDPVRRSDTTNAQFVLKDDVETTRKFAPASSSPAHVPAVPAAAAAPATTATEMETDRPSESVPPTDREKKEGRDAVTIESIITRLAKGVLPPNTQIQTNAVLAMSKSATVFINHLASAANEHTKNANKKTIMPADVFAALDDIEFPFLRESLEAEFKKFNEVQTTKRNTYRRKVAAAKAGKPAPEADAAAGSKSTGAATSGSKNTSDPDASTATASEPANATPRSKKQKPNGPDDSQMDVDGGANEGEERDPSDADTESEQEQHEDDEEDEGQEDEDEDEEEDEDENDHTMQETIEEKDGDDDDEALDNGADSD</sequence>
<proteinExistence type="predicted"/>
<feature type="compositionally biased region" description="Low complexity" evidence="6">
    <location>
        <begin position="181"/>
        <end position="208"/>
    </location>
</feature>
<evidence type="ECO:0000256" key="2">
    <source>
        <dbReference type="ARBA" id="ARBA00022705"/>
    </source>
</evidence>
<evidence type="ECO:0000313" key="9">
    <source>
        <dbReference type="Proteomes" id="UP001320420"/>
    </source>
</evidence>
<dbReference type="Proteomes" id="UP001320420">
    <property type="component" value="Unassembled WGS sequence"/>
</dbReference>
<dbReference type="GO" id="GO:0031507">
    <property type="term" value="P:heterochromatin formation"/>
    <property type="evidence" value="ECO:0007669"/>
    <property type="project" value="TreeGrafter"/>
</dbReference>
<comment type="caution">
    <text evidence="8">The sequence shown here is derived from an EMBL/GenBank/DDBJ whole genome shotgun (WGS) entry which is preliminary data.</text>
</comment>
<protein>
    <recommendedName>
        <fullName evidence="4">DNA polymerase epsilon subunit D</fullName>
    </recommendedName>
    <alternativeName>
        <fullName evidence="5">DNA polymerase II subunit D</fullName>
    </alternativeName>
</protein>
<evidence type="ECO:0000259" key="7">
    <source>
        <dbReference type="Pfam" id="PF00808"/>
    </source>
</evidence>
<feature type="domain" description="Transcription factor CBF/NF-Y/archaeal histone" evidence="7">
    <location>
        <begin position="87"/>
        <end position="145"/>
    </location>
</feature>
<evidence type="ECO:0000313" key="8">
    <source>
        <dbReference type="EMBL" id="KAK7750405.1"/>
    </source>
</evidence>
<feature type="compositionally biased region" description="Polar residues" evidence="6">
    <location>
        <begin position="209"/>
        <end position="228"/>
    </location>
</feature>
<feature type="compositionally biased region" description="Basic and acidic residues" evidence="6">
    <location>
        <begin position="59"/>
        <end position="80"/>
    </location>
</feature>
<dbReference type="InterPro" id="IPR051377">
    <property type="entry name" value="DNA_Pol-Epsilon_Subunit"/>
</dbReference>
<dbReference type="InterPro" id="IPR009072">
    <property type="entry name" value="Histone-fold"/>
</dbReference>
<feature type="compositionally biased region" description="Basic and acidic residues" evidence="6">
    <location>
        <begin position="1"/>
        <end position="13"/>
    </location>
</feature>
<comment type="subcellular location">
    <subcellularLocation>
        <location evidence="1">Nucleus</location>
    </subcellularLocation>
</comment>
<keyword evidence="9" id="KW-1185">Reference proteome</keyword>
<feature type="region of interest" description="Disordered" evidence="6">
    <location>
        <begin position="178"/>
        <end position="319"/>
    </location>
</feature>
<dbReference type="GO" id="GO:0006974">
    <property type="term" value="P:DNA damage response"/>
    <property type="evidence" value="ECO:0007669"/>
    <property type="project" value="TreeGrafter"/>
</dbReference>
<accession>A0AAN9ULJ1</accession>
<dbReference type="GO" id="GO:0046982">
    <property type="term" value="F:protein heterodimerization activity"/>
    <property type="evidence" value="ECO:0007669"/>
    <property type="project" value="InterPro"/>
</dbReference>
<evidence type="ECO:0000256" key="4">
    <source>
        <dbReference type="ARBA" id="ARBA00039775"/>
    </source>
</evidence>
<feature type="compositionally biased region" description="Acidic residues" evidence="6">
    <location>
        <begin position="303"/>
        <end position="319"/>
    </location>
</feature>
<dbReference type="GO" id="GO:0008623">
    <property type="term" value="C:CHRAC"/>
    <property type="evidence" value="ECO:0007669"/>
    <property type="project" value="TreeGrafter"/>
</dbReference>
<dbReference type="Pfam" id="PF00808">
    <property type="entry name" value="CBFD_NFYB_HMF"/>
    <property type="match status" value="1"/>
</dbReference>
<reference evidence="8 9" key="1">
    <citation type="submission" date="2024-02" db="EMBL/GenBank/DDBJ databases">
        <title>De novo assembly and annotation of 12 fungi associated with fruit tree decline syndrome in Ontario, Canada.</title>
        <authorList>
            <person name="Sulman M."/>
            <person name="Ellouze W."/>
            <person name="Ilyukhin E."/>
        </authorList>
    </citation>
    <scope>NUCLEOTIDE SEQUENCE [LARGE SCALE GENOMIC DNA]</scope>
    <source>
        <strain evidence="8 9">M11/M66-122</strain>
    </source>
</reference>
<dbReference type="InterPro" id="IPR003958">
    <property type="entry name" value="CBFA_NFYB_domain"/>
</dbReference>
<keyword evidence="2" id="KW-0235">DNA replication</keyword>